<evidence type="ECO:0000313" key="1">
    <source>
        <dbReference type="EMBL" id="RAU93513.1"/>
    </source>
</evidence>
<organism evidence="1 2">
    <name type="scientific">Mycobacterium colombiense</name>
    <dbReference type="NCBI Taxonomy" id="339268"/>
    <lineage>
        <taxon>Bacteria</taxon>
        <taxon>Bacillati</taxon>
        <taxon>Actinomycetota</taxon>
        <taxon>Actinomycetes</taxon>
        <taxon>Mycobacteriales</taxon>
        <taxon>Mycobacteriaceae</taxon>
        <taxon>Mycobacterium</taxon>
        <taxon>Mycobacterium avium complex (MAC)</taxon>
    </lineage>
</organism>
<reference evidence="1 2" key="1">
    <citation type="submission" date="2018-06" db="EMBL/GenBank/DDBJ databases">
        <title>NTM in soil in Japan.</title>
        <authorList>
            <person name="Ohya K."/>
        </authorList>
    </citation>
    <scope>NUCLEOTIDE SEQUENCE [LARGE SCALE GENOMIC DNA]</scope>
    <source>
        <strain evidence="1 2">GF76</strain>
    </source>
</reference>
<dbReference type="InterPro" id="IPR036388">
    <property type="entry name" value="WH-like_DNA-bd_sf"/>
</dbReference>
<gene>
    <name evidence="1" type="ORF">DQP58_16315</name>
</gene>
<evidence type="ECO:0008006" key="3">
    <source>
        <dbReference type="Google" id="ProtNLM"/>
    </source>
</evidence>
<evidence type="ECO:0000313" key="2">
    <source>
        <dbReference type="Proteomes" id="UP000250347"/>
    </source>
</evidence>
<dbReference type="Gene3D" id="1.10.10.10">
    <property type="entry name" value="Winged helix-like DNA-binding domain superfamily/Winged helix DNA-binding domain"/>
    <property type="match status" value="1"/>
</dbReference>
<accession>A0A329KDT0</accession>
<protein>
    <recommendedName>
        <fullName evidence="3">Helix-turn-helix domain containing protein</fullName>
    </recommendedName>
</protein>
<dbReference type="Proteomes" id="UP000250347">
    <property type="component" value="Unassembled WGS sequence"/>
</dbReference>
<comment type="caution">
    <text evidence="1">The sequence shown here is derived from an EMBL/GenBank/DDBJ whole genome shotgun (WGS) entry which is preliminary data.</text>
</comment>
<proteinExistence type="predicted"/>
<dbReference type="EMBL" id="QMEU01000050">
    <property type="protein sequence ID" value="RAU93513.1"/>
    <property type="molecule type" value="Genomic_DNA"/>
</dbReference>
<dbReference type="RefSeq" id="WP_112709346.1">
    <property type="nucleotide sequence ID" value="NZ_QMEU01000050.1"/>
</dbReference>
<dbReference type="AlphaFoldDB" id="A0A329KDT0"/>
<name>A0A329KDT0_9MYCO</name>
<sequence length="216" mass="23194">MTTAVAEQTPALEHASAVTLDGRIRRMAESTGRHLDELAALVTQAKAGRIHEALGYASWPAYLAYALAPLCSAKGRQARREIVAYLAEHGMSVRAIAAATGTAKSTVADDLRVSENRTPDGARVIGLDGKRQRRQHQTSKRGRAFTLTTQRARLAAKIVRTIDELQSQADELIALGGDEWDCGDELIEKAQQAISVGCGLTSLLDQPAQTPTAPVR</sequence>